<dbReference type="AlphaFoldDB" id="A0A552DX88"/>
<evidence type="ECO:0000256" key="1">
    <source>
        <dbReference type="SAM" id="MobiDB-lite"/>
    </source>
</evidence>
<organism evidence="2 3">
    <name type="scientific">Microcystis aeruginosa Ma_SC_T_19800800_S464</name>
    <dbReference type="NCBI Taxonomy" id="2486257"/>
    <lineage>
        <taxon>Bacteria</taxon>
        <taxon>Bacillati</taxon>
        <taxon>Cyanobacteriota</taxon>
        <taxon>Cyanophyceae</taxon>
        <taxon>Oscillatoriophycideae</taxon>
        <taxon>Chroococcales</taxon>
        <taxon>Microcystaceae</taxon>
        <taxon>Microcystis</taxon>
    </lineage>
</organism>
<dbReference type="Proteomes" id="UP000319313">
    <property type="component" value="Unassembled WGS sequence"/>
</dbReference>
<protein>
    <submittedName>
        <fullName evidence="2">Uncharacterized protein</fullName>
    </submittedName>
</protein>
<feature type="region of interest" description="Disordered" evidence="1">
    <location>
        <begin position="1"/>
        <end position="44"/>
    </location>
</feature>
<feature type="compositionally biased region" description="Pro residues" evidence="1">
    <location>
        <begin position="22"/>
        <end position="41"/>
    </location>
</feature>
<evidence type="ECO:0000313" key="3">
    <source>
        <dbReference type="Proteomes" id="UP000319313"/>
    </source>
</evidence>
<sequence>MPPNPCPPTSGYPPAPRHRGTPRPPDIGVPPGPPTSGYPPAPRHRGVWAEIFQTRIKSPIIP</sequence>
<reference evidence="2 3" key="1">
    <citation type="submission" date="2019-01" db="EMBL/GenBank/DDBJ databases">
        <title>Coherence of Microcystis species and biogeography revealed through population genomics.</title>
        <authorList>
            <person name="Perez-Carrascal O.M."/>
            <person name="Terrat Y."/>
            <person name="Giani A."/>
            <person name="Fortin N."/>
            <person name="Tromas N."/>
            <person name="Shapiro B.J."/>
        </authorList>
    </citation>
    <scope>NUCLEOTIDE SEQUENCE [LARGE SCALE GENOMIC DNA]</scope>
    <source>
        <strain evidence="2">Ma_SC_T_19800800_S464</strain>
    </source>
</reference>
<comment type="caution">
    <text evidence="2">The sequence shown here is derived from an EMBL/GenBank/DDBJ whole genome shotgun (WGS) entry which is preliminary data.</text>
</comment>
<gene>
    <name evidence="2" type="ORF">EWV81_09130</name>
</gene>
<accession>A0A552DX88</accession>
<evidence type="ECO:0000313" key="2">
    <source>
        <dbReference type="EMBL" id="TRU26847.1"/>
    </source>
</evidence>
<proteinExistence type="predicted"/>
<name>A0A552DX88_MICAE</name>
<dbReference type="EMBL" id="SFBL01000075">
    <property type="protein sequence ID" value="TRU26847.1"/>
    <property type="molecule type" value="Genomic_DNA"/>
</dbReference>
<feature type="compositionally biased region" description="Pro residues" evidence="1">
    <location>
        <begin position="1"/>
        <end position="15"/>
    </location>
</feature>